<dbReference type="Proteomes" id="UP000663870">
    <property type="component" value="Unassembled WGS sequence"/>
</dbReference>
<evidence type="ECO:0000313" key="2">
    <source>
        <dbReference type="EMBL" id="CAF0868173.1"/>
    </source>
</evidence>
<accession>A0A813XCX4</accession>
<evidence type="ECO:0000313" key="4">
    <source>
        <dbReference type="Proteomes" id="UP000663854"/>
    </source>
</evidence>
<evidence type="ECO:0000256" key="1">
    <source>
        <dbReference type="SAM" id="Phobius"/>
    </source>
</evidence>
<dbReference type="Proteomes" id="UP000663854">
    <property type="component" value="Unassembled WGS sequence"/>
</dbReference>
<keyword evidence="1" id="KW-0472">Membrane</keyword>
<sequence length="352" mass="39493">MQQPIPRGNKQKTTQPVIITTNTKFTPKISERTIQKRKEAKENRYKRSKFASGLDLVGLICLYGFLILCVLIGAGGIAVCSIYFNDDDSTKGWKIAGIVLGVLTSIIGVILILITIFKQARRRPWQYKKQKTTLNIDDYYGDIGDDSQIDIENLPDNSTQNNSIIRQDPLEEKKNLSQSAIIHSTSEIKTRETASSPIRNQLIEPLQLQTNNNDLIFCPGCNRLHPRTHQCMYSTRKVDGFSTQIRPMSQVPRQESIAIQTEGNDKKTKKIGPHTVIDRSLKYSNTTQTQTDVSANPRSNITESIILRRVPIPTAKVIVQQPTTKVMIVKVPNTAGQLVIQPKTGSIDEQPK</sequence>
<protein>
    <submittedName>
        <fullName evidence="2">Uncharacterized protein</fullName>
    </submittedName>
</protein>
<proteinExistence type="predicted"/>
<evidence type="ECO:0000313" key="5">
    <source>
        <dbReference type="Proteomes" id="UP000663870"/>
    </source>
</evidence>
<evidence type="ECO:0000313" key="3">
    <source>
        <dbReference type="EMBL" id="CAF1371711.1"/>
    </source>
</evidence>
<name>A0A813XCX4_9BILA</name>
<gene>
    <name evidence="3" type="ORF">JXQ802_LOCUS33185</name>
    <name evidence="2" type="ORF">PYM288_LOCUS7903</name>
</gene>
<organism evidence="2 4">
    <name type="scientific">Rotaria sordida</name>
    <dbReference type="NCBI Taxonomy" id="392033"/>
    <lineage>
        <taxon>Eukaryota</taxon>
        <taxon>Metazoa</taxon>
        <taxon>Spiralia</taxon>
        <taxon>Gnathifera</taxon>
        <taxon>Rotifera</taxon>
        <taxon>Eurotatoria</taxon>
        <taxon>Bdelloidea</taxon>
        <taxon>Philodinida</taxon>
        <taxon>Philodinidae</taxon>
        <taxon>Rotaria</taxon>
    </lineage>
</organism>
<dbReference type="EMBL" id="CAJNOL010001502">
    <property type="protein sequence ID" value="CAF1371711.1"/>
    <property type="molecule type" value="Genomic_DNA"/>
</dbReference>
<dbReference type="EMBL" id="CAJNOH010000101">
    <property type="protein sequence ID" value="CAF0868173.1"/>
    <property type="molecule type" value="Genomic_DNA"/>
</dbReference>
<comment type="caution">
    <text evidence="2">The sequence shown here is derived from an EMBL/GenBank/DDBJ whole genome shotgun (WGS) entry which is preliminary data.</text>
</comment>
<keyword evidence="1" id="KW-0812">Transmembrane</keyword>
<dbReference type="AlphaFoldDB" id="A0A813XCX4"/>
<keyword evidence="5" id="KW-1185">Reference proteome</keyword>
<reference evidence="2" key="1">
    <citation type="submission" date="2021-02" db="EMBL/GenBank/DDBJ databases">
        <authorList>
            <person name="Nowell W R."/>
        </authorList>
    </citation>
    <scope>NUCLEOTIDE SEQUENCE</scope>
</reference>
<feature type="transmembrane region" description="Helical" evidence="1">
    <location>
        <begin position="96"/>
        <end position="117"/>
    </location>
</feature>
<keyword evidence="1" id="KW-1133">Transmembrane helix</keyword>
<feature type="transmembrane region" description="Helical" evidence="1">
    <location>
        <begin position="56"/>
        <end position="84"/>
    </location>
</feature>